<dbReference type="Gene3D" id="3.40.50.1820">
    <property type="entry name" value="alpha/beta hydrolase"/>
    <property type="match status" value="1"/>
</dbReference>
<dbReference type="Proteomes" id="UP000233786">
    <property type="component" value="Unassembled WGS sequence"/>
</dbReference>
<dbReference type="GO" id="GO:0016787">
    <property type="term" value="F:hydrolase activity"/>
    <property type="evidence" value="ECO:0007669"/>
    <property type="project" value="UniProtKB-KW"/>
</dbReference>
<evidence type="ECO:0000313" key="4">
    <source>
        <dbReference type="Proteomes" id="UP000233786"/>
    </source>
</evidence>
<reference evidence="3" key="1">
    <citation type="submission" date="2017-12" db="EMBL/GenBank/DDBJ databases">
        <title>Sequencing the genomes of 1000 Actinobacteria strains.</title>
        <authorList>
            <person name="Klenk H.-P."/>
        </authorList>
    </citation>
    <scope>NUCLEOTIDE SEQUENCE [LARGE SCALE GENOMIC DNA]</scope>
    <source>
        <strain evidence="3">DSM 44228</strain>
    </source>
</reference>
<dbReference type="AlphaFoldDB" id="A0A2N3Y5K4"/>
<gene>
    <name evidence="3" type="ORF">A8926_6282</name>
</gene>
<accession>A0A2N3Y5K4</accession>
<evidence type="ECO:0000259" key="2">
    <source>
        <dbReference type="Pfam" id="PF07859"/>
    </source>
</evidence>
<keyword evidence="1" id="KW-0378">Hydrolase</keyword>
<proteinExistence type="predicted"/>
<sequence length="281" mass="29675">MDPRVANTSVDGRHGPIPVRVYTPSAAAAQRRAPFVWIHGGGFVSGGLDQPESHAVANAIAATGRTVVTVDYRLVPPFNHFRRPKPGPLPGVHFPVPLDDVTDAFNSVRAQSPTGAATLGGASAGACLSAATALRLRDQRASGPFRLVLAYGTFHAALPAPSPQLAARLRGRHGILRLRPGTVERMNRNYAGTPEAMTNPHAFPGGSDVEGLPPTLVLDADRDSLRASGEAFAAELAAAHIPVEHHVIPGTIHGFLNRPNRPHFRTAIDIIVKYLTDNAAG</sequence>
<dbReference type="RefSeq" id="WP_010314209.1">
    <property type="nucleotide sequence ID" value="NZ_CP061007.1"/>
</dbReference>
<feature type="domain" description="Alpha/beta hydrolase fold-3" evidence="2">
    <location>
        <begin position="36"/>
        <end position="76"/>
    </location>
</feature>
<dbReference type="InterPro" id="IPR050300">
    <property type="entry name" value="GDXG_lipolytic_enzyme"/>
</dbReference>
<dbReference type="OrthoDB" id="4308422at2"/>
<dbReference type="InterPro" id="IPR029058">
    <property type="entry name" value="AB_hydrolase_fold"/>
</dbReference>
<dbReference type="STRING" id="994479.GCA_000194155_06931"/>
<protein>
    <submittedName>
        <fullName evidence="3">Acetyl esterase/lipase</fullName>
    </submittedName>
</protein>
<evidence type="ECO:0000256" key="1">
    <source>
        <dbReference type="ARBA" id="ARBA00022801"/>
    </source>
</evidence>
<evidence type="ECO:0000313" key="3">
    <source>
        <dbReference type="EMBL" id="PKW18216.1"/>
    </source>
</evidence>
<dbReference type="EMBL" id="PJNB01000001">
    <property type="protein sequence ID" value="PKW18216.1"/>
    <property type="molecule type" value="Genomic_DNA"/>
</dbReference>
<dbReference type="PANTHER" id="PTHR48081">
    <property type="entry name" value="AB HYDROLASE SUPERFAMILY PROTEIN C4A8.06C"/>
    <property type="match status" value="1"/>
</dbReference>
<comment type="caution">
    <text evidence="3">The sequence shown here is derived from an EMBL/GenBank/DDBJ whole genome shotgun (WGS) entry which is preliminary data.</text>
</comment>
<dbReference type="InterPro" id="IPR013094">
    <property type="entry name" value="AB_hydrolase_3"/>
</dbReference>
<dbReference type="SUPFAM" id="SSF53474">
    <property type="entry name" value="alpha/beta-Hydrolases"/>
    <property type="match status" value="1"/>
</dbReference>
<dbReference type="PANTHER" id="PTHR48081:SF8">
    <property type="entry name" value="ALPHA_BETA HYDROLASE FOLD-3 DOMAIN-CONTAINING PROTEIN-RELATED"/>
    <property type="match status" value="1"/>
</dbReference>
<feature type="domain" description="Alpha/beta hydrolase fold-3" evidence="2">
    <location>
        <begin position="90"/>
        <end position="256"/>
    </location>
</feature>
<dbReference type="Pfam" id="PF07859">
    <property type="entry name" value="Abhydrolase_3"/>
    <property type="match status" value="2"/>
</dbReference>
<name>A0A2N3Y5K4_SACSN</name>
<organism evidence="3 4">
    <name type="scientific">Saccharopolyspora spinosa</name>
    <dbReference type="NCBI Taxonomy" id="60894"/>
    <lineage>
        <taxon>Bacteria</taxon>
        <taxon>Bacillati</taxon>
        <taxon>Actinomycetota</taxon>
        <taxon>Actinomycetes</taxon>
        <taxon>Pseudonocardiales</taxon>
        <taxon>Pseudonocardiaceae</taxon>
        <taxon>Saccharopolyspora</taxon>
    </lineage>
</organism>
<keyword evidence="4" id="KW-1185">Reference proteome</keyword>